<keyword evidence="4" id="KW-0732">Signal</keyword>
<name>A0A1E5WMY5_9POAL</name>
<evidence type="ECO:0000256" key="6">
    <source>
        <dbReference type="ARBA" id="ARBA00023136"/>
    </source>
</evidence>
<dbReference type="SMART" id="SM00108">
    <property type="entry name" value="B_lectin"/>
    <property type="match status" value="1"/>
</dbReference>
<dbReference type="AlphaFoldDB" id="A0A1E5WMY5"/>
<dbReference type="EC" id="2.7.11.1" evidence="2"/>
<dbReference type="InterPro" id="IPR001480">
    <property type="entry name" value="Bulb-type_lectin_dom"/>
</dbReference>
<keyword evidence="5" id="KW-1133">Transmembrane helix</keyword>
<feature type="domain" description="Bulb-type lectin" evidence="10">
    <location>
        <begin position="6"/>
        <end position="133"/>
    </location>
</feature>
<dbReference type="PROSITE" id="PS50927">
    <property type="entry name" value="BULB_LECTIN"/>
    <property type="match status" value="1"/>
</dbReference>
<keyword evidence="7" id="KW-0675">Receptor</keyword>
<evidence type="ECO:0000256" key="4">
    <source>
        <dbReference type="ARBA" id="ARBA00022729"/>
    </source>
</evidence>
<dbReference type="PANTHER" id="PTHR47974">
    <property type="entry name" value="OS07G0415500 PROTEIN"/>
    <property type="match status" value="1"/>
</dbReference>
<comment type="catalytic activity">
    <reaction evidence="9">
        <text>L-seryl-[protein] + ATP = O-phospho-L-seryl-[protein] + ADP + H(+)</text>
        <dbReference type="Rhea" id="RHEA:17989"/>
        <dbReference type="Rhea" id="RHEA-COMP:9863"/>
        <dbReference type="Rhea" id="RHEA-COMP:11604"/>
        <dbReference type="ChEBI" id="CHEBI:15378"/>
        <dbReference type="ChEBI" id="CHEBI:29999"/>
        <dbReference type="ChEBI" id="CHEBI:30616"/>
        <dbReference type="ChEBI" id="CHEBI:83421"/>
        <dbReference type="ChEBI" id="CHEBI:456216"/>
        <dbReference type="EC" id="2.7.11.1"/>
    </reaction>
</comment>
<dbReference type="Gene3D" id="2.90.10.10">
    <property type="entry name" value="Bulb-type lectin domain"/>
    <property type="match status" value="1"/>
</dbReference>
<dbReference type="SUPFAM" id="SSF51110">
    <property type="entry name" value="alpha-D-mannose-specific plant lectins"/>
    <property type="match status" value="1"/>
</dbReference>
<accession>A0A1E5WMY5</accession>
<evidence type="ECO:0000313" key="12">
    <source>
        <dbReference type="Proteomes" id="UP000095767"/>
    </source>
</evidence>
<dbReference type="GO" id="GO:0051707">
    <property type="term" value="P:response to other organism"/>
    <property type="evidence" value="ECO:0007669"/>
    <property type="project" value="UniProtKB-ARBA"/>
</dbReference>
<evidence type="ECO:0000256" key="7">
    <source>
        <dbReference type="ARBA" id="ARBA00023170"/>
    </source>
</evidence>
<evidence type="ECO:0000256" key="5">
    <source>
        <dbReference type="ARBA" id="ARBA00022989"/>
    </source>
</evidence>
<comment type="caution">
    <text evidence="11">The sequence shown here is derived from an EMBL/GenBank/DDBJ whole genome shotgun (WGS) entry which is preliminary data.</text>
</comment>
<comment type="subcellular location">
    <subcellularLocation>
        <location evidence="1">Membrane</location>
        <topology evidence="1">Single-pass type I membrane protein</topology>
    </subcellularLocation>
</comment>
<keyword evidence="3" id="KW-0812">Transmembrane</keyword>
<protein>
    <recommendedName>
        <fullName evidence="2">non-specific serine/threonine protein kinase</fullName>
        <ecNumber evidence="2">2.7.11.1</ecNumber>
    </recommendedName>
</protein>
<dbReference type="InterPro" id="IPR036426">
    <property type="entry name" value="Bulb-type_lectin_dom_sf"/>
</dbReference>
<evidence type="ECO:0000259" key="10">
    <source>
        <dbReference type="PROSITE" id="PS50927"/>
    </source>
</evidence>
<dbReference type="GO" id="GO:0016020">
    <property type="term" value="C:membrane"/>
    <property type="evidence" value="ECO:0007669"/>
    <property type="project" value="UniProtKB-SubCell"/>
</dbReference>
<keyword evidence="12" id="KW-1185">Reference proteome</keyword>
<evidence type="ECO:0000256" key="8">
    <source>
        <dbReference type="ARBA" id="ARBA00047899"/>
    </source>
</evidence>
<dbReference type="OrthoDB" id="590475at2759"/>
<comment type="catalytic activity">
    <reaction evidence="8">
        <text>L-threonyl-[protein] + ATP = O-phospho-L-threonyl-[protein] + ADP + H(+)</text>
        <dbReference type="Rhea" id="RHEA:46608"/>
        <dbReference type="Rhea" id="RHEA-COMP:11060"/>
        <dbReference type="Rhea" id="RHEA-COMP:11605"/>
        <dbReference type="ChEBI" id="CHEBI:15378"/>
        <dbReference type="ChEBI" id="CHEBI:30013"/>
        <dbReference type="ChEBI" id="CHEBI:30616"/>
        <dbReference type="ChEBI" id="CHEBI:61977"/>
        <dbReference type="ChEBI" id="CHEBI:456216"/>
        <dbReference type="EC" id="2.7.11.1"/>
    </reaction>
</comment>
<evidence type="ECO:0000256" key="2">
    <source>
        <dbReference type="ARBA" id="ARBA00012513"/>
    </source>
</evidence>
<sequence length="138" mass="14452">MSSTTLAIANNQSYLARGSSVSTGDGTTAILVSPNGAFSCGFYKVATNAFTFSVWFSQSADKTGTANHDTPFNGNGSRIVFEKSGSLDLLDYDGTAVWSTNTAAIHADGATLLDTGSIVIVDQDTDRSWSVLVLKALK</sequence>
<evidence type="ECO:0000256" key="1">
    <source>
        <dbReference type="ARBA" id="ARBA00004479"/>
    </source>
</evidence>
<dbReference type="STRING" id="888268.A0A1E5WMY5"/>
<organism evidence="11 12">
    <name type="scientific">Dichanthelium oligosanthes</name>
    <dbReference type="NCBI Taxonomy" id="888268"/>
    <lineage>
        <taxon>Eukaryota</taxon>
        <taxon>Viridiplantae</taxon>
        <taxon>Streptophyta</taxon>
        <taxon>Embryophyta</taxon>
        <taxon>Tracheophyta</taxon>
        <taxon>Spermatophyta</taxon>
        <taxon>Magnoliopsida</taxon>
        <taxon>Liliopsida</taxon>
        <taxon>Poales</taxon>
        <taxon>Poaceae</taxon>
        <taxon>PACMAD clade</taxon>
        <taxon>Panicoideae</taxon>
        <taxon>Panicodae</taxon>
        <taxon>Paniceae</taxon>
        <taxon>Dichantheliinae</taxon>
        <taxon>Dichanthelium</taxon>
    </lineage>
</organism>
<dbReference type="EMBL" id="LWDX02000686">
    <property type="protein sequence ID" value="OEL38749.1"/>
    <property type="molecule type" value="Genomic_DNA"/>
</dbReference>
<dbReference type="GO" id="GO:0004674">
    <property type="term" value="F:protein serine/threonine kinase activity"/>
    <property type="evidence" value="ECO:0007669"/>
    <property type="project" value="UniProtKB-EC"/>
</dbReference>
<gene>
    <name evidence="11" type="ORF">BAE44_0000231</name>
</gene>
<evidence type="ECO:0000313" key="11">
    <source>
        <dbReference type="EMBL" id="OEL38749.1"/>
    </source>
</evidence>
<reference evidence="11 12" key="1">
    <citation type="submission" date="2016-09" db="EMBL/GenBank/DDBJ databases">
        <title>The draft genome of Dichanthelium oligosanthes: A C3 panicoid grass species.</title>
        <authorList>
            <person name="Studer A.J."/>
            <person name="Schnable J.C."/>
            <person name="Brutnell T.P."/>
        </authorList>
    </citation>
    <scope>NUCLEOTIDE SEQUENCE [LARGE SCALE GENOMIC DNA]</scope>
    <source>
        <strain evidence="12">cv. Kellogg 1175</strain>
        <tissue evidence="11">Leaf</tissue>
    </source>
</reference>
<keyword evidence="6" id="KW-0472">Membrane</keyword>
<evidence type="ECO:0000256" key="3">
    <source>
        <dbReference type="ARBA" id="ARBA00022692"/>
    </source>
</evidence>
<dbReference type="Proteomes" id="UP000095767">
    <property type="component" value="Unassembled WGS sequence"/>
</dbReference>
<proteinExistence type="predicted"/>
<evidence type="ECO:0000256" key="9">
    <source>
        <dbReference type="ARBA" id="ARBA00048679"/>
    </source>
</evidence>
<dbReference type="PANTHER" id="PTHR47974:SF31">
    <property type="entry name" value="RECEPTOR-LIKE SERINE_THREONINE-PROTEIN KINASE"/>
    <property type="match status" value="1"/>
</dbReference>